<evidence type="ECO:0000313" key="2">
    <source>
        <dbReference type="Proteomes" id="UP000026915"/>
    </source>
</evidence>
<evidence type="ECO:0008006" key="3">
    <source>
        <dbReference type="Google" id="ProtNLM"/>
    </source>
</evidence>
<organism evidence="1 2">
    <name type="scientific">Theobroma cacao</name>
    <name type="common">Cacao</name>
    <name type="synonym">Cocoa</name>
    <dbReference type="NCBI Taxonomy" id="3641"/>
    <lineage>
        <taxon>Eukaryota</taxon>
        <taxon>Viridiplantae</taxon>
        <taxon>Streptophyta</taxon>
        <taxon>Embryophyta</taxon>
        <taxon>Tracheophyta</taxon>
        <taxon>Spermatophyta</taxon>
        <taxon>Magnoliopsida</taxon>
        <taxon>eudicotyledons</taxon>
        <taxon>Gunneridae</taxon>
        <taxon>Pentapetalae</taxon>
        <taxon>rosids</taxon>
        <taxon>malvids</taxon>
        <taxon>Malvales</taxon>
        <taxon>Malvaceae</taxon>
        <taxon>Byttnerioideae</taxon>
        <taxon>Theobroma</taxon>
    </lineage>
</organism>
<accession>A0A061EU49</accession>
<dbReference type="Gene3D" id="3.30.420.10">
    <property type="entry name" value="Ribonuclease H-like superfamily/Ribonuclease H"/>
    <property type="match status" value="1"/>
</dbReference>
<dbReference type="GO" id="GO:0003676">
    <property type="term" value="F:nucleic acid binding"/>
    <property type="evidence" value="ECO:0007669"/>
    <property type="project" value="InterPro"/>
</dbReference>
<dbReference type="AlphaFoldDB" id="A0A061EU49"/>
<gene>
    <name evidence="1" type="ORF">TCM_022692</name>
</gene>
<dbReference type="InterPro" id="IPR044730">
    <property type="entry name" value="RNase_H-like_dom_plant"/>
</dbReference>
<dbReference type="EMBL" id="CM001883">
    <property type="protein sequence ID" value="EOY08336.1"/>
    <property type="molecule type" value="Genomic_DNA"/>
</dbReference>
<reference evidence="1 2" key="1">
    <citation type="journal article" date="2013" name="Genome Biol.">
        <title>The genome sequence of the most widely cultivated cacao type and its use to identify candidate genes regulating pod color.</title>
        <authorList>
            <person name="Motamayor J.C."/>
            <person name="Mockaitis K."/>
            <person name="Schmutz J."/>
            <person name="Haiminen N."/>
            <person name="Iii D.L."/>
            <person name="Cornejo O."/>
            <person name="Findley S.D."/>
            <person name="Zheng P."/>
            <person name="Utro F."/>
            <person name="Royaert S."/>
            <person name="Saski C."/>
            <person name="Jenkins J."/>
            <person name="Podicheti R."/>
            <person name="Zhao M."/>
            <person name="Scheffler B.E."/>
            <person name="Stack J.C."/>
            <person name="Feltus F.A."/>
            <person name="Mustiga G.M."/>
            <person name="Amores F."/>
            <person name="Phillips W."/>
            <person name="Marelli J.P."/>
            <person name="May G.D."/>
            <person name="Shapiro H."/>
            <person name="Ma J."/>
            <person name="Bustamante C.D."/>
            <person name="Schnell R.J."/>
            <person name="Main D."/>
            <person name="Gilbert D."/>
            <person name="Parida L."/>
            <person name="Kuhn D.N."/>
        </authorList>
    </citation>
    <scope>NUCLEOTIDE SEQUENCE [LARGE SCALE GENOMIC DNA]</scope>
    <source>
        <strain evidence="2">cv. Matina 1-6</strain>
    </source>
</reference>
<sequence length="241" mass="26806">MRMKIFHGIDRKSLVPKVGNGAKSSNFWKNMVKPLVNGCDYGNFVVEEMGLSLGNGNNIGFWEEEWIEGFILKKAFPKVYALANKKKGKVAEFGGGTTMVGNGILSCIRIGKEWDGDQVMEPIKVRVAWWIKAKWPKHNLSFSDLARFPSEGCLKFSTNGTSRGNPEDLGIDGPLRDEFGNTLAIFSKAIGWSDSNMAELLATKEAVLLFIASRWNSSHSLILEFDSSNAVKWIQNPMDIP</sequence>
<dbReference type="HOGENOM" id="CLU_995405_0_0_1"/>
<dbReference type="InParanoid" id="A0A061EU49"/>
<protein>
    <recommendedName>
        <fullName evidence="3">RNase H type-1 domain-containing protein</fullName>
    </recommendedName>
</protein>
<dbReference type="SUPFAM" id="SSF53098">
    <property type="entry name" value="Ribonuclease H-like"/>
    <property type="match status" value="1"/>
</dbReference>
<dbReference type="CDD" id="cd06222">
    <property type="entry name" value="RNase_H_like"/>
    <property type="match status" value="1"/>
</dbReference>
<dbReference type="Proteomes" id="UP000026915">
    <property type="component" value="Chromosome 5"/>
</dbReference>
<dbReference type="InterPro" id="IPR012337">
    <property type="entry name" value="RNaseH-like_sf"/>
</dbReference>
<proteinExistence type="predicted"/>
<evidence type="ECO:0000313" key="1">
    <source>
        <dbReference type="EMBL" id="EOY08336.1"/>
    </source>
</evidence>
<dbReference type="InterPro" id="IPR036397">
    <property type="entry name" value="RNaseH_sf"/>
</dbReference>
<dbReference type="PANTHER" id="PTHR33033">
    <property type="entry name" value="POLYNUCLEOTIDYL TRANSFERASE, RIBONUCLEASE H-LIKE SUPERFAMILY PROTEIN-RELATED"/>
    <property type="match status" value="1"/>
</dbReference>
<dbReference type="Gramene" id="EOY08336">
    <property type="protein sequence ID" value="EOY08336"/>
    <property type="gene ID" value="TCM_022692"/>
</dbReference>
<name>A0A061EU49_THECC</name>
<keyword evidence="2" id="KW-1185">Reference proteome</keyword>
<dbReference type="PANTHER" id="PTHR33033:SF121">
    <property type="entry name" value="POLYNUCLEOTIDYL TRANSFERASE, RIBONUCLEASE H-LIKE SUPERFAMILY PROTEIN"/>
    <property type="match status" value="1"/>
</dbReference>